<evidence type="ECO:0000256" key="2">
    <source>
        <dbReference type="ARBA" id="ARBA00023002"/>
    </source>
</evidence>
<comment type="caution">
    <text evidence="3">The sequence shown here is derived from an EMBL/GenBank/DDBJ whole genome shotgun (WGS) entry which is preliminary data.</text>
</comment>
<evidence type="ECO:0000256" key="1">
    <source>
        <dbReference type="ARBA" id="ARBA00006484"/>
    </source>
</evidence>
<reference evidence="4" key="2">
    <citation type="submission" date="2023-07" db="EMBL/GenBank/DDBJ databases">
        <title>Zobellia barbeyronii sp. nov., a new marine flavobacterium, isolated from green and red algae.</title>
        <authorList>
            <person name="Nedashkovskaya O.I."/>
            <person name="Otstavnykh N."/>
            <person name="Zhukova N."/>
            <person name="Guzev K."/>
            <person name="Chausova V."/>
            <person name="Tekutyeva L."/>
            <person name="Mikhailov V."/>
            <person name="Isaeva M."/>
        </authorList>
    </citation>
    <scope>NUCLEOTIDE SEQUENCE [LARGE SCALE GENOMIC DNA]</scope>
    <source>
        <strain evidence="4">KMM 6746</strain>
    </source>
</reference>
<keyword evidence="4" id="KW-1185">Reference proteome</keyword>
<dbReference type="PRINTS" id="PR00081">
    <property type="entry name" value="GDHRDH"/>
</dbReference>
<dbReference type="PANTHER" id="PTHR42760:SF115">
    <property type="entry name" value="3-OXOACYL-[ACYL-CARRIER-PROTEIN] REDUCTASE FABG"/>
    <property type="match status" value="1"/>
</dbReference>
<dbReference type="PRINTS" id="PR00080">
    <property type="entry name" value="SDRFAMILY"/>
</dbReference>
<dbReference type="PANTHER" id="PTHR42760">
    <property type="entry name" value="SHORT-CHAIN DEHYDROGENASES/REDUCTASES FAMILY MEMBER"/>
    <property type="match status" value="1"/>
</dbReference>
<dbReference type="InterPro" id="IPR020904">
    <property type="entry name" value="Sc_DH/Rdtase_CS"/>
</dbReference>
<comment type="similarity">
    <text evidence="1">Belongs to the short-chain dehydrogenases/reductases (SDR) family.</text>
</comment>
<sequence>MNDLFDLRDKTIALSGGTGVLGGSIAEYLVKNGASVILLGRSADKLDEKRNVLNRISMNSAFSYVVDVMEEKALVSLREQIKNAHGAIDGLINLAGGNLPGATLRPDQTVFDISLKDTKQVVDLNLFGSVLPTIVLSQLMAEQGYGSIINISSMASKQSITRVLGYSMAKAGIDIFTKWMAEELATKFSDKIRVNAIAPGFFIGNQNRKILINEDGSHTERSKKILAKTPMNRFGDASELNGMVHYLLSEASSFVTGTVYDVDGGFNSFTGV</sequence>
<evidence type="ECO:0000313" key="4">
    <source>
        <dbReference type="Proteomes" id="UP000740413"/>
    </source>
</evidence>
<dbReference type="PROSITE" id="PS00061">
    <property type="entry name" value="ADH_SHORT"/>
    <property type="match status" value="1"/>
</dbReference>
<dbReference type="EMBL" id="JACATN010000010">
    <property type="protein sequence ID" value="MBT2163623.1"/>
    <property type="molecule type" value="Genomic_DNA"/>
</dbReference>
<reference evidence="3 4" key="1">
    <citation type="submission" date="2020-06" db="EMBL/GenBank/DDBJ databases">
        <authorList>
            <person name="Isaeva M.P."/>
            <person name="Chernysheva N.Y."/>
        </authorList>
    </citation>
    <scope>NUCLEOTIDE SEQUENCE [LARGE SCALE GENOMIC DNA]</scope>
    <source>
        <strain evidence="3 4">KMM 6746</strain>
    </source>
</reference>
<name>A0ABS5WJP5_9FLAO</name>
<dbReference type="RefSeq" id="WP_214613555.1">
    <property type="nucleotide sequence ID" value="NZ_JACATN010000010.1"/>
</dbReference>
<proteinExistence type="inferred from homology"/>
<dbReference type="Gene3D" id="3.40.50.720">
    <property type="entry name" value="NAD(P)-binding Rossmann-like Domain"/>
    <property type="match status" value="1"/>
</dbReference>
<protein>
    <submittedName>
        <fullName evidence="3">SDR family oxidoreductase</fullName>
    </submittedName>
</protein>
<gene>
    <name evidence="3" type="ORF">HW347_20295</name>
</gene>
<dbReference type="InterPro" id="IPR002347">
    <property type="entry name" value="SDR_fam"/>
</dbReference>
<dbReference type="NCBIfam" id="NF006132">
    <property type="entry name" value="PRK08277.1"/>
    <property type="match status" value="1"/>
</dbReference>
<dbReference type="InterPro" id="IPR036291">
    <property type="entry name" value="NAD(P)-bd_dom_sf"/>
</dbReference>
<dbReference type="SUPFAM" id="SSF51735">
    <property type="entry name" value="NAD(P)-binding Rossmann-fold domains"/>
    <property type="match status" value="1"/>
</dbReference>
<keyword evidence="2" id="KW-0560">Oxidoreductase</keyword>
<accession>A0ABS5WJP5</accession>
<evidence type="ECO:0000313" key="3">
    <source>
        <dbReference type="EMBL" id="MBT2163623.1"/>
    </source>
</evidence>
<dbReference type="Proteomes" id="UP000740413">
    <property type="component" value="Unassembled WGS sequence"/>
</dbReference>
<dbReference type="Pfam" id="PF13561">
    <property type="entry name" value="adh_short_C2"/>
    <property type="match status" value="1"/>
</dbReference>
<organism evidence="3 4">
    <name type="scientific">Zobellia barbeyronii</name>
    <dbReference type="NCBI Taxonomy" id="2748009"/>
    <lineage>
        <taxon>Bacteria</taxon>
        <taxon>Pseudomonadati</taxon>
        <taxon>Bacteroidota</taxon>
        <taxon>Flavobacteriia</taxon>
        <taxon>Flavobacteriales</taxon>
        <taxon>Flavobacteriaceae</taxon>
        <taxon>Zobellia</taxon>
    </lineage>
</organism>